<dbReference type="Proteomes" id="UP000005408">
    <property type="component" value="Unassembled WGS sequence"/>
</dbReference>
<dbReference type="PANTHER" id="PTHR20956">
    <property type="entry name" value="HEH2P"/>
    <property type="match status" value="1"/>
</dbReference>
<dbReference type="AlphaFoldDB" id="A0A8W8NUE2"/>
<dbReference type="InterPro" id="IPR006612">
    <property type="entry name" value="THAP_Znf"/>
</dbReference>
<evidence type="ECO:0000256" key="2">
    <source>
        <dbReference type="ARBA" id="ARBA00022771"/>
    </source>
</evidence>
<dbReference type="InterPro" id="IPR007588">
    <property type="entry name" value="Znf_FLYWCH"/>
</dbReference>
<protein>
    <recommendedName>
        <fullName evidence="6">THAP-type domain-containing protein</fullName>
    </recommendedName>
</protein>
<dbReference type="SUPFAM" id="SSF57716">
    <property type="entry name" value="Glucocorticoid receptor-like (DNA-binding domain)"/>
    <property type="match status" value="1"/>
</dbReference>
<evidence type="ECO:0000259" key="6">
    <source>
        <dbReference type="PROSITE" id="PS50950"/>
    </source>
</evidence>
<dbReference type="GO" id="GO:0008270">
    <property type="term" value="F:zinc ion binding"/>
    <property type="evidence" value="ECO:0007669"/>
    <property type="project" value="UniProtKB-KW"/>
</dbReference>
<keyword evidence="3" id="KW-0862">Zinc</keyword>
<dbReference type="GO" id="GO:0003677">
    <property type="term" value="F:DNA binding"/>
    <property type="evidence" value="ECO:0007669"/>
    <property type="project" value="UniProtKB-UniRule"/>
</dbReference>
<organism evidence="7 8">
    <name type="scientific">Magallana gigas</name>
    <name type="common">Pacific oyster</name>
    <name type="synonym">Crassostrea gigas</name>
    <dbReference type="NCBI Taxonomy" id="29159"/>
    <lineage>
        <taxon>Eukaryota</taxon>
        <taxon>Metazoa</taxon>
        <taxon>Spiralia</taxon>
        <taxon>Lophotrochozoa</taxon>
        <taxon>Mollusca</taxon>
        <taxon>Bivalvia</taxon>
        <taxon>Autobranchia</taxon>
        <taxon>Pteriomorphia</taxon>
        <taxon>Ostreida</taxon>
        <taxon>Ostreoidea</taxon>
        <taxon>Ostreidae</taxon>
        <taxon>Magallana</taxon>
    </lineage>
</organism>
<reference evidence="7" key="1">
    <citation type="submission" date="2022-08" db="UniProtKB">
        <authorList>
            <consortium name="EnsemblMetazoa"/>
        </authorList>
    </citation>
    <scope>IDENTIFICATION</scope>
    <source>
        <strain evidence="7">05x7-T-G4-1.051#20</strain>
    </source>
</reference>
<evidence type="ECO:0000313" key="7">
    <source>
        <dbReference type="EnsemblMetazoa" id="G7623.1:cds"/>
    </source>
</evidence>
<dbReference type="Pfam" id="PF10551">
    <property type="entry name" value="MULE"/>
    <property type="match status" value="1"/>
</dbReference>
<dbReference type="InterPro" id="IPR018289">
    <property type="entry name" value="MULE_transposase_dom"/>
</dbReference>
<evidence type="ECO:0000256" key="4">
    <source>
        <dbReference type="ARBA" id="ARBA00023125"/>
    </source>
</evidence>
<dbReference type="PANTHER" id="PTHR20956:SF12">
    <property type="entry name" value="FLYWCH-TYPE DOMAIN-CONTAINING PROTEIN"/>
    <property type="match status" value="1"/>
</dbReference>
<keyword evidence="2 5" id="KW-0863">Zinc-finger</keyword>
<dbReference type="PROSITE" id="PS50950">
    <property type="entry name" value="ZF_THAP"/>
    <property type="match status" value="1"/>
</dbReference>
<dbReference type="Pfam" id="PF05485">
    <property type="entry name" value="THAP"/>
    <property type="match status" value="1"/>
</dbReference>
<evidence type="ECO:0000256" key="3">
    <source>
        <dbReference type="ARBA" id="ARBA00022833"/>
    </source>
</evidence>
<dbReference type="EnsemblMetazoa" id="G7623.1">
    <property type="protein sequence ID" value="G7623.1:cds"/>
    <property type="gene ID" value="G7623"/>
</dbReference>
<keyword evidence="1" id="KW-0479">Metal-binding</keyword>
<sequence length="627" mass="71881">MAKPNISKYWCVVPGCTSDGRKKRNLEKYPAMEGVDFFPFPTRLKNNRIRKRWISQINRENFEPKRHHRVCSNHFVDGRPTECNPIPTLFPRNNSMRPLKERPQNAVEKRNITSARLDQLQDDNTTETELFNAPPVAAEVIVTAVMEGENTVSHVRSRKLPGIAAKSSVVNHDHSYMSEEKSWERPEPVDMSTQTDLTGEGIELLQRQTREMKAKLSDKEALLRDCFLENVIKSDVSVKHYTGLPSKPILDGLFSSIEADKCKLKYWSGKKSVGDMKYEEEVVERSMQDESLHDATIPVDDAEDIMVEYYMVDSGTERGKRKLVDSTGFSYTVKKNDHVLWRCTKRSKTINCPATIIQDGDNYRPGQKQHIHAGDPGCHIALRIKAVKQQAKQAKFEEISSSIVEEAIRTNGDISAPAGSRPNPGYLVRTTNRVRQMDRPKNPSDLHDEMDFFERHAPGFLRRDLLVGDRRHLSFFTERQLDLLAKAKTWYMDGTFRCVNHPWKQMFSIHGFVKSRQHIKQVPLVFAIMSGNSQEDNYQVLRFIDHQLPESIALEGFVADFEAALWKALKGRFPGTPIQGCVFHWTQAVFRKVQDHGRQQFGMAMLLSMNVYRTWIHSSRSITGVCS</sequence>
<evidence type="ECO:0000256" key="1">
    <source>
        <dbReference type="ARBA" id="ARBA00022723"/>
    </source>
</evidence>
<keyword evidence="8" id="KW-1185">Reference proteome</keyword>
<proteinExistence type="predicted"/>
<accession>A0A8W8NUE2</accession>
<dbReference type="Gene3D" id="2.20.25.240">
    <property type="match status" value="1"/>
</dbReference>
<dbReference type="SMART" id="SM00980">
    <property type="entry name" value="THAP"/>
    <property type="match status" value="1"/>
</dbReference>
<keyword evidence="4 5" id="KW-0238">DNA-binding</keyword>
<dbReference type="Pfam" id="PF04500">
    <property type="entry name" value="FLYWCH"/>
    <property type="match status" value="1"/>
</dbReference>
<name>A0A8W8NUE2_MAGGI</name>
<evidence type="ECO:0000313" key="8">
    <source>
        <dbReference type="Proteomes" id="UP000005408"/>
    </source>
</evidence>
<evidence type="ECO:0000256" key="5">
    <source>
        <dbReference type="PROSITE-ProRule" id="PRU00309"/>
    </source>
</evidence>
<feature type="domain" description="THAP-type" evidence="6">
    <location>
        <begin position="6"/>
        <end position="90"/>
    </location>
</feature>